<name>A0ABX7FBQ7_9RHOB</name>
<evidence type="ECO:0000259" key="2">
    <source>
        <dbReference type="PROSITE" id="PS51186"/>
    </source>
</evidence>
<feature type="region of interest" description="Disordered" evidence="1">
    <location>
        <begin position="138"/>
        <end position="177"/>
    </location>
</feature>
<organism evidence="3 4">
    <name type="scientific">Ponticoccus alexandrii</name>
    <dbReference type="NCBI Taxonomy" id="1943633"/>
    <lineage>
        <taxon>Bacteria</taxon>
        <taxon>Pseudomonadati</taxon>
        <taxon>Pseudomonadota</taxon>
        <taxon>Alphaproteobacteria</taxon>
        <taxon>Rhodobacterales</taxon>
        <taxon>Roseobacteraceae</taxon>
        <taxon>Ponticoccus</taxon>
    </lineage>
</organism>
<proteinExistence type="predicted"/>
<evidence type="ECO:0000256" key="1">
    <source>
        <dbReference type="SAM" id="MobiDB-lite"/>
    </source>
</evidence>
<dbReference type="PROSITE" id="PS51186">
    <property type="entry name" value="GNAT"/>
    <property type="match status" value="1"/>
</dbReference>
<feature type="domain" description="N-acetyltransferase" evidence="2">
    <location>
        <begin position="11"/>
        <end position="170"/>
    </location>
</feature>
<dbReference type="Proteomes" id="UP000596387">
    <property type="component" value="Chromosome"/>
</dbReference>
<evidence type="ECO:0000313" key="3">
    <source>
        <dbReference type="EMBL" id="QRF67924.1"/>
    </source>
</evidence>
<evidence type="ECO:0000313" key="4">
    <source>
        <dbReference type="Proteomes" id="UP000596387"/>
    </source>
</evidence>
<dbReference type="InterPro" id="IPR051531">
    <property type="entry name" value="N-acetyltransferase"/>
</dbReference>
<sequence>MTAPTLHTPRLTLRAHVMADLDALCALFESDRARFMGGPVPRREAWRWLASEVGMWDLMGHGAWGIEAKDGTFLGQIGILRPPHFPERELGWTLLEAAEGKGYAQEAATATLHWAWAQGWDTLVSYITPGNSRSIALAERLGATHDPEAPLPEGETPAETRVYRHRPDADGNPEAYA</sequence>
<dbReference type="Gene3D" id="3.40.630.30">
    <property type="match status" value="1"/>
</dbReference>
<dbReference type="InterPro" id="IPR000182">
    <property type="entry name" value="GNAT_dom"/>
</dbReference>
<gene>
    <name evidence="3" type="ORF">GQA70_17405</name>
</gene>
<dbReference type="RefSeq" id="WP_023851142.1">
    <property type="nucleotide sequence ID" value="NZ_CP047166.1"/>
</dbReference>
<dbReference type="EMBL" id="CP047166">
    <property type="protein sequence ID" value="QRF67924.1"/>
    <property type="molecule type" value="Genomic_DNA"/>
</dbReference>
<accession>A0ABX7FBQ7</accession>
<dbReference type="InterPro" id="IPR016181">
    <property type="entry name" value="Acyl_CoA_acyltransferase"/>
</dbReference>
<protein>
    <submittedName>
        <fullName evidence="3">GNAT family N-acetyltransferase</fullName>
    </submittedName>
</protein>
<keyword evidence="4" id="KW-1185">Reference proteome</keyword>
<reference evidence="3 4" key="1">
    <citation type="submission" date="2019-12" db="EMBL/GenBank/DDBJ databases">
        <title>Complete Genome Sequence of a Quorum-Sensing Bacterium,Rhodobacteraceae bacterium C31, Isolated from a marine microalgae symbiotic bacteria.</title>
        <authorList>
            <person name="Zhang Y."/>
        </authorList>
    </citation>
    <scope>NUCLEOTIDE SEQUENCE [LARGE SCALE GENOMIC DNA]</scope>
    <source>
        <strain evidence="3 4">C31</strain>
    </source>
</reference>
<dbReference type="PANTHER" id="PTHR43792">
    <property type="entry name" value="GNAT FAMILY, PUTATIVE (AFU_ORTHOLOGUE AFUA_3G00765)-RELATED-RELATED"/>
    <property type="match status" value="1"/>
</dbReference>
<dbReference type="PANTHER" id="PTHR43792:SF1">
    <property type="entry name" value="N-ACETYLTRANSFERASE DOMAIN-CONTAINING PROTEIN"/>
    <property type="match status" value="1"/>
</dbReference>
<dbReference type="Pfam" id="PF13302">
    <property type="entry name" value="Acetyltransf_3"/>
    <property type="match status" value="1"/>
</dbReference>
<dbReference type="SUPFAM" id="SSF55729">
    <property type="entry name" value="Acyl-CoA N-acyltransferases (Nat)"/>
    <property type="match status" value="1"/>
</dbReference>